<evidence type="ECO:0000256" key="4">
    <source>
        <dbReference type="ARBA" id="ARBA00048707"/>
    </source>
</evidence>
<dbReference type="Pfam" id="PF01981">
    <property type="entry name" value="PTH2"/>
    <property type="match status" value="1"/>
</dbReference>
<protein>
    <recommendedName>
        <fullName evidence="1">peptidyl-tRNA hydrolase</fullName>
        <ecNumber evidence="1">3.1.1.29</ecNumber>
    </recommendedName>
</protein>
<evidence type="ECO:0000256" key="2">
    <source>
        <dbReference type="ARBA" id="ARBA00022801"/>
    </source>
</evidence>
<dbReference type="SUPFAM" id="SSF102462">
    <property type="entry name" value="Peptidyl-tRNA hydrolase II"/>
    <property type="match status" value="1"/>
</dbReference>
<evidence type="ECO:0000256" key="1">
    <source>
        <dbReference type="ARBA" id="ARBA00013260"/>
    </source>
</evidence>
<comment type="similarity">
    <text evidence="3">Belongs to the PTH2 family.</text>
</comment>
<comment type="caution">
    <text evidence="6">The sequence shown here is derived from an EMBL/GenBank/DDBJ whole genome shotgun (WGS) entry which is preliminary data.</text>
</comment>
<dbReference type="PANTHER" id="PTHR12649:SF11">
    <property type="entry name" value="PEPTIDYL-TRNA HYDROLASE 2, MITOCHONDRIAL"/>
    <property type="match status" value="1"/>
</dbReference>
<reference evidence="6" key="1">
    <citation type="journal article" date="2023" name="PLoS Negl. Trop. Dis.">
        <title>A genome sequence for Biomphalaria pfeifferi, the major vector snail for the human-infecting parasite Schistosoma mansoni.</title>
        <authorList>
            <person name="Bu L."/>
            <person name="Lu L."/>
            <person name="Laidemitt M.R."/>
            <person name="Zhang S.M."/>
            <person name="Mutuku M."/>
            <person name="Mkoji G."/>
            <person name="Steinauer M."/>
            <person name="Loker E.S."/>
        </authorList>
    </citation>
    <scope>NUCLEOTIDE SEQUENCE</scope>
    <source>
        <strain evidence="6">KasaAsao</strain>
    </source>
</reference>
<dbReference type="NCBIfam" id="TIGR00283">
    <property type="entry name" value="arch_pth2"/>
    <property type="match status" value="1"/>
</dbReference>
<dbReference type="Proteomes" id="UP001233172">
    <property type="component" value="Unassembled WGS sequence"/>
</dbReference>
<dbReference type="GO" id="GO:0005829">
    <property type="term" value="C:cytosol"/>
    <property type="evidence" value="ECO:0007669"/>
    <property type="project" value="TreeGrafter"/>
</dbReference>
<evidence type="ECO:0000256" key="3">
    <source>
        <dbReference type="ARBA" id="ARBA00038050"/>
    </source>
</evidence>
<keyword evidence="7" id="KW-1185">Reference proteome</keyword>
<dbReference type="FunFam" id="3.40.1490.10:FF:000001">
    <property type="entry name" value="Peptidyl-tRNA hydrolase 2"/>
    <property type="match status" value="1"/>
</dbReference>
<organism evidence="6 7">
    <name type="scientific">Biomphalaria pfeifferi</name>
    <name type="common">Bloodfluke planorb</name>
    <name type="synonym">Freshwater snail</name>
    <dbReference type="NCBI Taxonomy" id="112525"/>
    <lineage>
        <taxon>Eukaryota</taxon>
        <taxon>Metazoa</taxon>
        <taxon>Spiralia</taxon>
        <taxon>Lophotrochozoa</taxon>
        <taxon>Mollusca</taxon>
        <taxon>Gastropoda</taxon>
        <taxon>Heterobranchia</taxon>
        <taxon>Euthyneura</taxon>
        <taxon>Panpulmonata</taxon>
        <taxon>Hygrophila</taxon>
        <taxon>Lymnaeoidea</taxon>
        <taxon>Planorbidae</taxon>
        <taxon>Biomphalaria</taxon>
    </lineage>
</organism>
<accession>A0AAD8CAR4</accession>
<comment type="catalytic activity">
    <reaction evidence="4">
        <text>an N-acyl-L-alpha-aminoacyl-tRNA + H2O = an N-acyl-L-amino acid + a tRNA + H(+)</text>
        <dbReference type="Rhea" id="RHEA:54448"/>
        <dbReference type="Rhea" id="RHEA-COMP:10123"/>
        <dbReference type="Rhea" id="RHEA-COMP:13883"/>
        <dbReference type="ChEBI" id="CHEBI:15377"/>
        <dbReference type="ChEBI" id="CHEBI:15378"/>
        <dbReference type="ChEBI" id="CHEBI:59874"/>
        <dbReference type="ChEBI" id="CHEBI:78442"/>
        <dbReference type="ChEBI" id="CHEBI:138191"/>
        <dbReference type="EC" id="3.1.1.29"/>
    </reaction>
</comment>
<proteinExistence type="inferred from homology"/>
<dbReference type="NCBIfam" id="NF003314">
    <property type="entry name" value="PRK04322.1"/>
    <property type="match status" value="1"/>
</dbReference>
<dbReference type="GO" id="GO:0004045">
    <property type="term" value="F:peptidyl-tRNA hydrolase activity"/>
    <property type="evidence" value="ECO:0007669"/>
    <property type="project" value="UniProtKB-EC"/>
</dbReference>
<dbReference type="Gene3D" id="3.40.1490.10">
    <property type="entry name" value="Bit1"/>
    <property type="match status" value="1"/>
</dbReference>
<keyword evidence="5" id="KW-0812">Transmembrane</keyword>
<reference evidence="6" key="2">
    <citation type="submission" date="2023-04" db="EMBL/GenBank/DDBJ databases">
        <authorList>
            <person name="Bu L."/>
            <person name="Lu L."/>
            <person name="Laidemitt M.R."/>
            <person name="Zhang S.M."/>
            <person name="Mutuku M."/>
            <person name="Mkoji G."/>
            <person name="Steinauer M."/>
            <person name="Loker E.S."/>
        </authorList>
    </citation>
    <scope>NUCLEOTIDE SEQUENCE</scope>
    <source>
        <strain evidence="6">KasaAsao</strain>
        <tissue evidence="6">Whole Snail</tissue>
    </source>
</reference>
<keyword evidence="5" id="KW-0472">Membrane</keyword>
<dbReference type="AlphaFoldDB" id="A0AAD8CAR4"/>
<keyword evidence="2 6" id="KW-0378">Hydrolase</keyword>
<name>A0AAD8CAR4_BIOPF</name>
<feature type="transmembrane region" description="Helical" evidence="5">
    <location>
        <begin position="50"/>
        <end position="67"/>
    </location>
</feature>
<keyword evidence="5" id="KW-1133">Transmembrane helix</keyword>
<dbReference type="CDD" id="cd02430">
    <property type="entry name" value="PTH2"/>
    <property type="match status" value="1"/>
</dbReference>
<dbReference type="InterPro" id="IPR023476">
    <property type="entry name" value="Pep_tRNA_hydro_II_dom_sf"/>
</dbReference>
<evidence type="ECO:0000313" key="6">
    <source>
        <dbReference type="EMBL" id="KAK0068844.1"/>
    </source>
</evidence>
<dbReference type="PANTHER" id="PTHR12649">
    <property type="entry name" value="PEPTIDYL-TRNA HYDROLASE 2"/>
    <property type="match status" value="1"/>
</dbReference>
<evidence type="ECO:0000256" key="5">
    <source>
        <dbReference type="SAM" id="Phobius"/>
    </source>
</evidence>
<gene>
    <name evidence="6" type="ORF">Bpfe_001807</name>
</gene>
<dbReference type="EC" id="3.1.1.29" evidence="1"/>
<dbReference type="InterPro" id="IPR002833">
    <property type="entry name" value="PTH2"/>
</dbReference>
<evidence type="ECO:0000313" key="7">
    <source>
        <dbReference type="Proteomes" id="UP001233172"/>
    </source>
</evidence>
<dbReference type="EMBL" id="JASAOG010000004">
    <property type="protein sequence ID" value="KAK0068844.1"/>
    <property type="molecule type" value="Genomic_DNA"/>
</dbReference>
<sequence>MVENEIYSFPMNTKMDIESHPPFENPATHIAWLKMNEDWLSATVKNHPKLAVTLCFGTGFLAALVLLKRRSLRSLSNSALVNNQSDTNRISGEYKLVLVVRNDLNMGKGKIGAQCAHAAVSVVERCSSENMPVLRHWKKYGQPKVVLKVTDESAFYDLTKAAEAEGLITCIISDAGRTQIAPGSKTVMAIGPGPVSVINKVTGHLKLL</sequence>